<gene>
    <name evidence="1" type="ORF">SAMN05216238_102363</name>
</gene>
<protein>
    <submittedName>
        <fullName evidence="1">Putative sporulation protein YtxC</fullName>
    </submittedName>
</protein>
<evidence type="ECO:0000313" key="2">
    <source>
        <dbReference type="Proteomes" id="UP000199474"/>
    </source>
</evidence>
<dbReference type="Proteomes" id="UP000199474">
    <property type="component" value="Unassembled WGS sequence"/>
</dbReference>
<dbReference type="EMBL" id="FOMR01000002">
    <property type="protein sequence ID" value="SFD60027.1"/>
    <property type="molecule type" value="Genomic_DNA"/>
</dbReference>
<dbReference type="AlphaFoldDB" id="A0A1I1TNA7"/>
<dbReference type="InterPro" id="IPR014199">
    <property type="entry name" value="Spore_YtxC"/>
</dbReference>
<accession>A0A1I1TNA7</accession>
<name>A0A1I1TNA7_9BACI</name>
<dbReference type="NCBIfam" id="TIGR02834">
    <property type="entry name" value="spo_ytxC"/>
    <property type="match status" value="1"/>
</dbReference>
<evidence type="ECO:0000313" key="1">
    <source>
        <dbReference type="EMBL" id="SFD60027.1"/>
    </source>
</evidence>
<organism evidence="1 2">
    <name type="scientific">Lentibacillus persicus</name>
    <dbReference type="NCBI Taxonomy" id="640948"/>
    <lineage>
        <taxon>Bacteria</taxon>
        <taxon>Bacillati</taxon>
        <taxon>Bacillota</taxon>
        <taxon>Bacilli</taxon>
        <taxon>Bacillales</taxon>
        <taxon>Bacillaceae</taxon>
        <taxon>Lentibacillus</taxon>
    </lineage>
</organism>
<proteinExistence type="predicted"/>
<reference evidence="2" key="1">
    <citation type="submission" date="2016-10" db="EMBL/GenBank/DDBJ databases">
        <authorList>
            <person name="Varghese N."/>
            <person name="Submissions S."/>
        </authorList>
    </citation>
    <scope>NUCLEOTIDE SEQUENCE [LARGE SCALE GENOMIC DNA]</scope>
    <source>
        <strain evidence="2">DSM 22530</strain>
    </source>
</reference>
<dbReference type="Pfam" id="PF08812">
    <property type="entry name" value="YtxC"/>
    <property type="match status" value="1"/>
</dbReference>
<keyword evidence="2" id="KW-1185">Reference proteome</keyword>
<sequence>MLEVYFESDKEAISFCENLFQLNKEIELHWKTTKAWGNYLQLEHRTPGTNFMETVARAMSGVFVAHRLTNMINSIIRRNYYYTNADEIERIMDLSHWICTGDDEDSQMVRNNKDPSKLLFSLLLEHINQSSTIHFDSLVSFQLKTFKEQIINYVGLAIDEFKREEEHQAFIDSLRGYIRKRQSKLNTIYILQGEAFTFFSPDGKKLSRMELLILMQKEPLYIVGLDTEEMNLSPLIAMAPGKIKIYGDNPADPKTLTVINIFQERATFESISKFPFRSYLKK</sequence>
<dbReference type="STRING" id="640948.SAMN05216238_102363"/>
<dbReference type="OrthoDB" id="2986513at2"/>